<dbReference type="AlphaFoldDB" id="A0A2S0K4I8"/>
<dbReference type="GeneID" id="48278353"/>
<dbReference type="SMART" id="SM01118">
    <property type="entry name" value="CYTH"/>
    <property type="match status" value="1"/>
</dbReference>
<gene>
    <name evidence="3" type="primary">yjbK</name>
    <name evidence="2" type="ORF">LS41612_19275</name>
    <name evidence="3" type="ORF">NCTC10338_00818</name>
</gene>
<evidence type="ECO:0000313" key="3">
    <source>
        <dbReference type="EMBL" id="SUV15747.1"/>
    </source>
</evidence>
<dbReference type="CDD" id="cd07762">
    <property type="entry name" value="CYTH-like_Pase_1"/>
    <property type="match status" value="1"/>
</dbReference>
<dbReference type="InterPro" id="IPR023577">
    <property type="entry name" value="CYTH_domain"/>
</dbReference>
<accession>A0A2S0K4I8</accession>
<evidence type="ECO:0000313" key="2">
    <source>
        <dbReference type="EMBL" id="AVK98290.1"/>
    </source>
</evidence>
<dbReference type="Proteomes" id="UP000255295">
    <property type="component" value="Unassembled WGS sequence"/>
</dbReference>
<dbReference type="RefSeq" id="WP_024362534.1">
    <property type="nucleotide sequence ID" value="NZ_BJNS01000004.1"/>
</dbReference>
<evidence type="ECO:0000313" key="4">
    <source>
        <dbReference type="Proteomes" id="UP000238825"/>
    </source>
</evidence>
<proteinExistence type="predicted"/>
<dbReference type="PIRSF" id="PIRSF012526">
    <property type="entry name" value="CYTH_UCP012526"/>
    <property type="match status" value="1"/>
</dbReference>
<dbReference type="InterPro" id="IPR033469">
    <property type="entry name" value="CYTH-like_dom_sf"/>
</dbReference>
<protein>
    <submittedName>
        <fullName evidence="3">Adenylate cyclase</fullName>
    </submittedName>
    <submittedName>
        <fullName evidence="2">CYTH domain-containing protein</fullName>
    </submittedName>
</protein>
<dbReference type="Gene3D" id="2.40.320.10">
    <property type="entry name" value="Hypothetical Protein Pfu-838710-001"/>
    <property type="match status" value="1"/>
</dbReference>
<dbReference type="Proteomes" id="UP000238825">
    <property type="component" value="Chromosome"/>
</dbReference>
<dbReference type="InterPro" id="IPR009195">
    <property type="entry name" value="Uncharacterised_YjbK"/>
</dbReference>
<name>A0A2S0K4I8_LYSSH</name>
<dbReference type="EMBL" id="UFSZ01000001">
    <property type="protein sequence ID" value="SUV15747.1"/>
    <property type="molecule type" value="Genomic_DNA"/>
</dbReference>
<evidence type="ECO:0000259" key="1">
    <source>
        <dbReference type="PROSITE" id="PS51707"/>
    </source>
</evidence>
<evidence type="ECO:0000313" key="5">
    <source>
        <dbReference type="Proteomes" id="UP000255295"/>
    </source>
</evidence>
<dbReference type="PROSITE" id="PS51707">
    <property type="entry name" value="CYTH"/>
    <property type="match status" value="1"/>
</dbReference>
<feature type="domain" description="CYTH" evidence="1">
    <location>
        <begin position="4"/>
        <end position="193"/>
    </location>
</feature>
<reference evidence="2 4" key="1">
    <citation type="submission" date="2017-03" db="EMBL/GenBank/DDBJ databases">
        <title>The whole genome sequencing and assembly of Lysinibacillus sphaericus DSM 28T strain.</title>
        <authorList>
            <person name="Lee Y.-J."/>
            <person name="Yi H."/>
            <person name="Bahn Y.-S."/>
            <person name="Kim J.F."/>
            <person name="Lee D.-W."/>
        </authorList>
    </citation>
    <scope>NUCLEOTIDE SEQUENCE [LARGE SCALE GENOMIC DNA]</scope>
    <source>
        <strain evidence="2 4">DSM 28</strain>
    </source>
</reference>
<reference evidence="3 5" key="2">
    <citation type="submission" date="2018-06" db="EMBL/GenBank/DDBJ databases">
        <authorList>
            <consortium name="Pathogen Informatics"/>
            <person name="Doyle S."/>
        </authorList>
    </citation>
    <scope>NUCLEOTIDE SEQUENCE [LARGE SCALE GENOMIC DNA]</scope>
    <source>
        <strain evidence="3 5">NCTC10338</strain>
    </source>
</reference>
<dbReference type="EMBL" id="CP019980">
    <property type="protein sequence ID" value="AVK98290.1"/>
    <property type="molecule type" value="Genomic_DNA"/>
</dbReference>
<organism evidence="2 4">
    <name type="scientific">Lysinibacillus sphaericus</name>
    <name type="common">Bacillus sphaericus</name>
    <dbReference type="NCBI Taxonomy" id="1421"/>
    <lineage>
        <taxon>Bacteria</taxon>
        <taxon>Bacillati</taxon>
        <taxon>Bacillota</taxon>
        <taxon>Bacilli</taxon>
        <taxon>Bacillales</taxon>
        <taxon>Bacillaceae</taxon>
        <taxon>Lysinibacillus</taxon>
    </lineage>
</organism>
<dbReference type="Pfam" id="PF01928">
    <property type="entry name" value="CYTH"/>
    <property type="match status" value="1"/>
</dbReference>
<dbReference type="SUPFAM" id="SSF55154">
    <property type="entry name" value="CYTH-like phosphatases"/>
    <property type="match status" value="1"/>
</dbReference>
<sequence length="196" mass="22943">MAQQLEIEFKNILTKQQYEHLLEEFQIQKNAIHRQTNHYFDTPTNAIRNLQSGLRIRIINNYYECTLKEKTSNHTHLETTDELTAAQAEKMLAGQGFYAPEVAKRLASHNIALEQLAVFGSLTTDRVEIPYKEGLLVFDHSFYLQCDDYEVEYESKDEIKGKAIFDEFLQQYDIKKQIAEKKIARFMKALQSTKQQ</sequence>